<dbReference type="OrthoDB" id="5956845at2"/>
<sequence length="158" mass="17482">MADKPTPEEVALWQRRLASQANNRAWTLAEKLQRPPEEDEEMLQAAHAAMYFWKIVGNPSNHAHAALLLAHAYALLELPEPAAYYLAKSLPYFEQHEGAPWEIAFSHAVAANVAFAQGDHAVHARHYAQAQAAAEQIADPETHEMFASTLRVVPTPGP</sequence>
<dbReference type="RefSeq" id="WP_046972029.1">
    <property type="nucleotide sequence ID" value="NZ_JPLA01000028.1"/>
</dbReference>
<dbReference type="PATRIC" id="fig|1440762.4.peg.1816"/>
<reference evidence="1 2" key="1">
    <citation type="journal article" date="2015" name="Antonie Van Leeuwenhoek">
        <title>A phylogenomic and molecular marker based taxonomic framework for the order Xanthomonadales: proposal to transfer the families Algiphilaceae and Solimonadaceae to the order Nevskiales ord. nov. and to create a new family within the order Xanthomonadales, the family Rhodanobacteraceae fam. nov., containing the genus Rhodanobacter and its closest relatives.</title>
        <authorList>
            <person name="Naushad S."/>
            <person name="Adeolu M."/>
            <person name="Wong S."/>
            <person name="Sohail M."/>
            <person name="Schellhorn H.E."/>
            <person name="Gupta R.S."/>
        </authorList>
    </citation>
    <scope>NUCLEOTIDE SEQUENCE [LARGE SCALE GENOMIC DNA]</scope>
    <source>
        <strain evidence="1 2">DSM 16301</strain>
    </source>
</reference>
<dbReference type="Proteomes" id="UP000035481">
    <property type="component" value="Unassembled WGS sequence"/>
</dbReference>
<evidence type="ECO:0000313" key="2">
    <source>
        <dbReference type="Proteomes" id="UP000035481"/>
    </source>
</evidence>
<proteinExistence type="predicted"/>
<gene>
    <name evidence="1" type="ORF">Y882_11580</name>
</gene>
<name>A0A0G9H1H7_9GAMM</name>
<dbReference type="STRING" id="1440762.Y882_11580"/>
<accession>A0A0G9H1H7</accession>
<dbReference type="AlphaFoldDB" id="A0A0G9H1H7"/>
<dbReference type="EMBL" id="JPLA01000028">
    <property type="protein sequence ID" value="KLD63408.1"/>
    <property type="molecule type" value="Genomic_DNA"/>
</dbReference>
<evidence type="ECO:0000313" key="1">
    <source>
        <dbReference type="EMBL" id="KLD63408.1"/>
    </source>
</evidence>
<protein>
    <submittedName>
        <fullName evidence="1">Uncharacterized protein</fullName>
    </submittedName>
</protein>
<organism evidence="1 2">
    <name type="scientific">Dyella japonica DSM 16301</name>
    <dbReference type="NCBI Taxonomy" id="1440762"/>
    <lineage>
        <taxon>Bacteria</taxon>
        <taxon>Pseudomonadati</taxon>
        <taxon>Pseudomonadota</taxon>
        <taxon>Gammaproteobacteria</taxon>
        <taxon>Lysobacterales</taxon>
        <taxon>Rhodanobacteraceae</taxon>
        <taxon>Dyella</taxon>
    </lineage>
</organism>
<comment type="caution">
    <text evidence="1">The sequence shown here is derived from an EMBL/GenBank/DDBJ whole genome shotgun (WGS) entry which is preliminary data.</text>
</comment>